<name>A0ABR3V7F3_HUMIN</name>
<evidence type="ECO:0000313" key="2">
    <source>
        <dbReference type="Proteomes" id="UP001583172"/>
    </source>
</evidence>
<organism evidence="1 2">
    <name type="scientific">Humicola insolens</name>
    <name type="common">Soft-rot fungus</name>
    <dbReference type="NCBI Taxonomy" id="85995"/>
    <lineage>
        <taxon>Eukaryota</taxon>
        <taxon>Fungi</taxon>
        <taxon>Dikarya</taxon>
        <taxon>Ascomycota</taxon>
        <taxon>Pezizomycotina</taxon>
        <taxon>Sordariomycetes</taxon>
        <taxon>Sordariomycetidae</taxon>
        <taxon>Sordariales</taxon>
        <taxon>Chaetomiaceae</taxon>
        <taxon>Mycothermus</taxon>
    </lineage>
</organism>
<dbReference type="Proteomes" id="UP001583172">
    <property type="component" value="Unassembled WGS sequence"/>
</dbReference>
<accession>A0ABR3V7F3</accession>
<comment type="caution">
    <text evidence="1">The sequence shown here is derived from an EMBL/GenBank/DDBJ whole genome shotgun (WGS) entry which is preliminary data.</text>
</comment>
<proteinExistence type="predicted"/>
<sequence length="79" mass="8721">MNPTRPRRPATRAGFEIAVICALPLEADAVDALFDRHWDDDGPPYDKAADSPLLRHSSALLSVRAYHVTRVKTHADAIT</sequence>
<gene>
    <name evidence="1" type="ORF">VTJ49DRAFT_3531</name>
</gene>
<evidence type="ECO:0000313" key="1">
    <source>
        <dbReference type="EMBL" id="KAL1837681.1"/>
    </source>
</evidence>
<keyword evidence="2" id="KW-1185">Reference proteome</keyword>
<dbReference type="EMBL" id="JAZGSY010000273">
    <property type="protein sequence ID" value="KAL1837681.1"/>
    <property type="molecule type" value="Genomic_DNA"/>
</dbReference>
<reference evidence="1 2" key="1">
    <citation type="journal article" date="2024" name="Commun. Biol.">
        <title>Comparative genomic analysis of thermophilic fungi reveals convergent evolutionary adaptations and gene losses.</title>
        <authorList>
            <person name="Steindorff A.S."/>
            <person name="Aguilar-Pontes M.V."/>
            <person name="Robinson A.J."/>
            <person name="Andreopoulos B."/>
            <person name="LaButti K."/>
            <person name="Kuo A."/>
            <person name="Mondo S."/>
            <person name="Riley R."/>
            <person name="Otillar R."/>
            <person name="Haridas S."/>
            <person name="Lipzen A."/>
            <person name="Grimwood J."/>
            <person name="Schmutz J."/>
            <person name="Clum A."/>
            <person name="Reid I.D."/>
            <person name="Moisan M.C."/>
            <person name="Butler G."/>
            <person name="Nguyen T.T.M."/>
            <person name="Dewar K."/>
            <person name="Conant G."/>
            <person name="Drula E."/>
            <person name="Henrissat B."/>
            <person name="Hansel C."/>
            <person name="Singer S."/>
            <person name="Hutchinson M.I."/>
            <person name="de Vries R.P."/>
            <person name="Natvig D.O."/>
            <person name="Powell A.J."/>
            <person name="Tsang A."/>
            <person name="Grigoriev I.V."/>
        </authorList>
    </citation>
    <scope>NUCLEOTIDE SEQUENCE [LARGE SCALE GENOMIC DNA]</scope>
    <source>
        <strain evidence="1 2">CBS 620.91</strain>
    </source>
</reference>
<protein>
    <submittedName>
        <fullName evidence="1">Uncharacterized protein</fullName>
    </submittedName>
</protein>